<name>A0A1V3NRI9_9GAMM</name>
<dbReference type="Pfam" id="PF08706">
    <property type="entry name" value="D5_N"/>
    <property type="match status" value="1"/>
</dbReference>
<evidence type="ECO:0000256" key="4">
    <source>
        <dbReference type="SAM" id="MobiDB-lite"/>
    </source>
</evidence>
<dbReference type="InterPro" id="IPR036388">
    <property type="entry name" value="WH-like_DNA-bd_sf"/>
</dbReference>
<dbReference type="SUPFAM" id="SSF52540">
    <property type="entry name" value="P-loop containing nucleoside triphosphate hydrolases"/>
    <property type="match status" value="1"/>
</dbReference>
<dbReference type="Proteomes" id="UP000189462">
    <property type="component" value="Unassembled WGS sequence"/>
</dbReference>
<evidence type="ECO:0000256" key="3">
    <source>
        <dbReference type="ARBA" id="ARBA00022840"/>
    </source>
</evidence>
<dbReference type="NCBIfam" id="TIGR01613">
    <property type="entry name" value="primase_Cterm"/>
    <property type="match status" value="1"/>
</dbReference>
<dbReference type="InterPro" id="IPR014015">
    <property type="entry name" value="Helicase_SF3_DNA-vir"/>
</dbReference>
<keyword evidence="1" id="KW-0547">Nucleotide-binding</keyword>
<dbReference type="InterPro" id="IPR036390">
    <property type="entry name" value="WH_DNA-bd_sf"/>
</dbReference>
<evidence type="ECO:0000313" key="7">
    <source>
        <dbReference type="Proteomes" id="UP000189462"/>
    </source>
</evidence>
<dbReference type="InterPro" id="IPR045455">
    <property type="entry name" value="NrS-1_pol-like_helicase"/>
</dbReference>
<dbReference type="GO" id="GO:0016787">
    <property type="term" value="F:hydrolase activity"/>
    <property type="evidence" value="ECO:0007669"/>
    <property type="project" value="UniProtKB-KW"/>
</dbReference>
<dbReference type="InterPro" id="IPR014818">
    <property type="entry name" value="Phage/plasmid_primase_P4_C"/>
</dbReference>
<comment type="caution">
    <text evidence="6">The sequence shown here is derived from an EMBL/GenBank/DDBJ whole genome shotgun (WGS) entry which is preliminary data.</text>
</comment>
<sequence length="490" mass="53208">MADDDANGVPPMRQVFSTDPAKRLSEASDAAPLDLARECQLLMWGGHLVRWQGEFLAWRRGAYRALSDDAVRTSVYSHLEVAGLKATRSRVSDVLDALRAVAFIGDDVEPPCWLETGAPPATGLVACANGILNMDTGELDPPDPNLFTLSALEVAYDPAATAPEWEDFLDSVFGEDAESMNTLQEIFGYVVSLETALQKVFLLIGPKRSGKGTILRVLTRLIGRASTAAVTLSSLEQPFGLQPLIAKALATISDARLGGRADQSAITERLLSVSGQDYVAIARKFLPDFTAQLGARFVIATNEVPRLHDTSGALASRFVPVVLEKSFFGREDIELIDHLVQELPGILVWAMAGYRRLVERGRFEIPSKSVATIEEIHDLSSPVGAFVRERCVVEAGCEVACGDIYDTWKTWCEEHGRTHPGTEQTFGRDLRAAVPGIGVSRPRVDGSRIRVYRGLRLATSADRPAAAPDARGPRRTDCVRCSGDGCGWCT</sequence>
<dbReference type="OrthoDB" id="784829at2"/>
<dbReference type="STRING" id="108003.B1C78_03195"/>
<dbReference type="Gene3D" id="3.40.50.300">
    <property type="entry name" value="P-loop containing nucleotide triphosphate hydrolases"/>
    <property type="match status" value="1"/>
</dbReference>
<evidence type="ECO:0000313" key="6">
    <source>
        <dbReference type="EMBL" id="OOG27670.1"/>
    </source>
</evidence>
<organism evidence="6 7">
    <name type="scientific">Thioalkalivibrio denitrificans</name>
    <dbReference type="NCBI Taxonomy" id="108003"/>
    <lineage>
        <taxon>Bacteria</taxon>
        <taxon>Pseudomonadati</taxon>
        <taxon>Pseudomonadota</taxon>
        <taxon>Gammaproteobacteria</taxon>
        <taxon>Chromatiales</taxon>
        <taxon>Ectothiorhodospiraceae</taxon>
        <taxon>Thioalkalivibrio</taxon>
    </lineage>
</organism>
<dbReference type="InterPro" id="IPR006500">
    <property type="entry name" value="Helicase_put_C_phage/plasmid"/>
</dbReference>
<protein>
    <recommendedName>
        <fullName evidence="5">SF3 helicase domain-containing protein</fullName>
    </recommendedName>
</protein>
<dbReference type="PANTHER" id="PTHR35372:SF2">
    <property type="entry name" value="SF3 HELICASE DOMAIN-CONTAINING PROTEIN"/>
    <property type="match status" value="1"/>
</dbReference>
<dbReference type="InterPro" id="IPR027417">
    <property type="entry name" value="P-loop_NTPase"/>
</dbReference>
<feature type="region of interest" description="Disordered" evidence="4">
    <location>
        <begin position="1"/>
        <end position="23"/>
    </location>
</feature>
<dbReference type="PANTHER" id="PTHR35372">
    <property type="entry name" value="ATP BINDING PROTEIN-RELATED"/>
    <property type="match status" value="1"/>
</dbReference>
<accession>A0A1V3NRI9</accession>
<dbReference type="AlphaFoldDB" id="A0A1V3NRI9"/>
<proteinExistence type="predicted"/>
<keyword evidence="3" id="KW-0067">ATP-binding</keyword>
<dbReference type="EMBL" id="MVBK01000018">
    <property type="protein sequence ID" value="OOG27670.1"/>
    <property type="molecule type" value="Genomic_DNA"/>
</dbReference>
<evidence type="ECO:0000256" key="1">
    <source>
        <dbReference type="ARBA" id="ARBA00022741"/>
    </source>
</evidence>
<evidence type="ECO:0000259" key="5">
    <source>
        <dbReference type="PROSITE" id="PS51206"/>
    </source>
</evidence>
<dbReference type="PROSITE" id="PS51206">
    <property type="entry name" value="SF3_HELICASE_1"/>
    <property type="match status" value="1"/>
</dbReference>
<gene>
    <name evidence="6" type="ORF">B1C78_03195</name>
</gene>
<dbReference type="InterPro" id="IPR051620">
    <property type="entry name" value="ORF904-like_C"/>
</dbReference>
<keyword evidence="7" id="KW-1185">Reference proteome</keyword>
<feature type="domain" description="SF3 helicase" evidence="5">
    <location>
        <begin position="178"/>
        <end position="336"/>
    </location>
</feature>
<dbReference type="Gene3D" id="1.10.10.10">
    <property type="entry name" value="Winged helix-like DNA-binding domain superfamily/Winged helix DNA-binding domain"/>
    <property type="match status" value="1"/>
</dbReference>
<dbReference type="RefSeq" id="WP_077277687.1">
    <property type="nucleotide sequence ID" value="NZ_MVBK01000018.1"/>
</dbReference>
<reference evidence="6 7" key="1">
    <citation type="submission" date="2017-02" db="EMBL/GenBank/DDBJ databases">
        <title>Genomic diversity within the haloalkaliphilic genus Thioalkalivibrio.</title>
        <authorList>
            <person name="Ahn A.-C."/>
            <person name="Meier-Kolthoff J."/>
            <person name="Overmars L."/>
            <person name="Richter M."/>
            <person name="Woyke T."/>
            <person name="Sorokin D.Y."/>
            <person name="Muyzer G."/>
        </authorList>
    </citation>
    <scope>NUCLEOTIDE SEQUENCE [LARGE SCALE GENOMIC DNA]</scope>
    <source>
        <strain evidence="6 7">ALJD</strain>
    </source>
</reference>
<dbReference type="Pfam" id="PF19263">
    <property type="entry name" value="DUF5906"/>
    <property type="match status" value="1"/>
</dbReference>
<dbReference type="GO" id="GO:0005524">
    <property type="term" value="F:ATP binding"/>
    <property type="evidence" value="ECO:0007669"/>
    <property type="project" value="UniProtKB-KW"/>
</dbReference>
<keyword evidence="2" id="KW-0378">Hydrolase</keyword>
<dbReference type="SUPFAM" id="SSF46785">
    <property type="entry name" value="Winged helix' DNA-binding domain"/>
    <property type="match status" value="1"/>
</dbReference>
<evidence type="ECO:0000256" key="2">
    <source>
        <dbReference type="ARBA" id="ARBA00022801"/>
    </source>
</evidence>